<evidence type="ECO:0000313" key="4">
    <source>
        <dbReference type="Proteomes" id="UP000029095"/>
    </source>
</evidence>
<feature type="region of interest" description="Disordered" evidence="1">
    <location>
        <begin position="31"/>
        <end position="66"/>
    </location>
</feature>
<name>A0A086MQT0_9ACTN</name>
<dbReference type="GO" id="GO:0051537">
    <property type="term" value="F:2 iron, 2 sulfur cluster binding"/>
    <property type="evidence" value="ECO:0007669"/>
    <property type="project" value="InterPro"/>
</dbReference>
<protein>
    <recommendedName>
        <fullName evidence="2">Ferric siderophore reductase C-terminal domain-containing protein</fullName>
    </recommendedName>
</protein>
<sequence length="274" mass="28804">MKPAPDSDPAPDLDPAPAAIRSLGGFFALHTSRPVPPRPLPTLADAYAPGDDEHPGPNPRPRLAKDPLAFRVRKVAAALRVPETRVAASVAQQGLAARLWSVTLGCAALHGHVPDLAPPLLHWDPDATAPDDLWLEEVRPLPGDAGTVADVVLHTHLAPLTVAVHARYRVATGLLWGNAASALAGAGRELHRWARRNGRTDTADRARDLTAGLLAHPLLAGTGTLTGTAFRRRSCCLYYRVPGAGVCGDCCFSRPPEPPRSSSPPHPSPGAPSG</sequence>
<reference evidence="3 4" key="1">
    <citation type="submission" date="2014-05" db="EMBL/GenBank/DDBJ databases">
        <title>Complete genome sequence of the Streptomyces mutabilis TRM45540.</title>
        <authorList>
            <person name="Luo X."/>
            <person name="Zhang L."/>
        </authorList>
    </citation>
    <scope>NUCLEOTIDE SEQUENCE [LARGE SCALE GENOMIC DNA]</scope>
    <source>
        <strain evidence="3 4">TRM45540</strain>
    </source>
</reference>
<dbReference type="STRING" id="1915400.FM21_35330"/>
<dbReference type="InterPro" id="IPR024726">
    <property type="entry name" value="FhuF_C"/>
</dbReference>
<dbReference type="RefSeq" id="WP_043386275.1">
    <property type="nucleotide sequence ID" value="NZ_KN039951.1"/>
</dbReference>
<keyword evidence="4" id="KW-1185">Reference proteome</keyword>
<evidence type="ECO:0000313" key="3">
    <source>
        <dbReference type="EMBL" id="KFG71248.1"/>
    </source>
</evidence>
<feature type="region of interest" description="Disordered" evidence="1">
    <location>
        <begin position="255"/>
        <end position="274"/>
    </location>
</feature>
<gene>
    <name evidence="3" type="ORF">FM21_35330</name>
</gene>
<dbReference type="Proteomes" id="UP000029095">
    <property type="component" value="Unassembled WGS sequence"/>
</dbReference>
<evidence type="ECO:0000256" key="1">
    <source>
        <dbReference type="SAM" id="MobiDB-lite"/>
    </source>
</evidence>
<dbReference type="EMBL" id="JNFQ01000008">
    <property type="protein sequence ID" value="KFG71248.1"/>
    <property type="molecule type" value="Genomic_DNA"/>
</dbReference>
<dbReference type="AlphaFoldDB" id="A0A086MQT0"/>
<dbReference type="Pfam" id="PF11575">
    <property type="entry name" value="FhuF_C"/>
    <property type="match status" value="1"/>
</dbReference>
<feature type="domain" description="Ferric siderophore reductase C-terminal" evidence="2">
    <location>
        <begin position="232"/>
        <end position="251"/>
    </location>
</feature>
<evidence type="ECO:0000259" key="2">
    <source>
        <dbReference type="Pfam" id="PF11575"/>
    </source>
</evidence>
<proteinExistence type="predicted"/>
<organism evidence="3 4">
    <name type="scientific">Streptomyces mutabilis</name>
    <dbReference type="NCBI Taxonomy" id="67332"/>
    <lineage>
        <taxon>Bacteria</taxon>
        <taxon>Bacillati</taxon>
        <taxon>Actinomycetota</taxon>
        <taxon>Actinomycetes</taxon>
        <taxon>Kitasatosporales</taxon>
        <taxon>Streptomycetaceae</taxon>
        <taxon>Streptomyces</taxon>
    </lineage>
</organism>
<dbReference type="HOGENOM" id="CLU_071559_0_0_11"/>
<comment type="caution">
    <text evidence="3">The sequence shown here is derived from an EMBL/GenBank/DDBJ whole genome shotgun (WGS) entry which is preliminary data.</text>
</comment>
<accession>A0A086MQT0</accession>